<dbReference type="AlphaFoldDB" id="A0A1X2GKK3"/>
<dbReference type="STRING" id="101127.A0A1X2GKK3"/>
<organism evidence="1 2">
    <name type="scientific">Hesseltinella vesiculosa</name>
    <dbReference type="NCBI Taxonomy" id="101127"/>
    <lineage>
        <taxon>Eukaryota</taxon>
        <taxon>Fungi</taxon>
        <taxon>Fungi incertae sedis</taxon>
        <taxon>Mucoromycota</taxon>
        <taxon>Mucoromycotina</taxon>
        <taxon>Mucoromycetes</taxon>
        <taxon>Mucorales</taxon>
        <taxon>Cunninghamellaceae</taxon>
        <taxon>Hesseltinella</taxon>
    </lineage>
</organism>
<dbReference type="EMBL" id="MCGT01000010">
    <property type="protein sequence ID" value="ORX56163.1"/>
    <property type="molecule type" value="Genomic_DNA"/>
</dbReference>
<name>A0A1X2GKK3_9FUNG</name>
<evidence type="ECO:0000313" key="1">
    <source>
        <dbReference type="EMBL" id="ORX56163.1"/>
    </source>
</evidence>
<evidence type="ECO:0000313" key="2">
    <source>
        <dbReference type="Proteomes" id="UP000242146"/>
    </source>
</evidence>
<protein>
    <submittedName>
        <fullName evidence="1">Uncharacterized protein</fullName>
    </submittedName>
</protein>
<keyword evidence="2" id="KW-1185">Reference proteome</keyword>
<dbReference type="Proteomes" id="UP000242146">
    <property type="component" value="Unassembled WGS sequence"/>
</dbReference>
<reference evidence="1 2" key="1">
    <citation type="submission" date="2016-07" db="EMBL/GenBank/DDBJ databases">
        <title>Pervasive Adenine N6-methylation of Active Genes in Fungi.</title>
        <authorList>
            <consortium name="DOE Joint Genome Institute"/>
            <person name="Mondo S.J."/>
            <person name="Dannebaum R.O."/>
            <person name="Kuo R.C."/>
            <person name="Labutti K."/>
            <person name="Haridas S."/>
            <person name="Kuo A."/>
            <person name="Salamov A."/>
            <person name="Ahrendt S.R."/>
            <person name="Lipzen A."/>
            <person name="Sullivan W."/>
            <person name="Andreopoulos W.B."/>
            <person name="Clum A."/>
            <person name="Lindquist E."/>
            <person name="Daum C."/>
            <person name="Ramamoorthy G.K."/>
            <person name="Gryganskyi A."/>
            <person name="Culley D."/>
            <person name="Magnuson J.K."/>
            <person name="James T.Y."/>
            <person name="O'Malley M.A."/>
            <person name="Stajich J.E."/>
            <person name="Spatafora J.W."/>
            <person name="Visel A."/>
            <person name="Grigoriev I.V."/>
        </authorList>
    </citation>
    <scope>NUCLEOTIDE SEQUENCE [LARGE SCALE GENOMIC DNA]</scope>
    <source>
        <strain evidence="1 2">NRRL 3301</strain>
    </source>
</reference>
<accession>A0A1X2GKK3</accession>
<proteinExistence type="predicted"/>
<dbReference type="OrthoDB" id="3363286at2759"/>
<gene>
    <name evidence="1" type="ORF">DM01DRAFT_1334654</name>
</gene>
<sequence>MAHFERQIQQLRHAWKKHPPTIVPKPTKQYLLNLEKQDPDHPYVKQAADPIFAMIHSTERMCCITRKRYPSDFLVRFELGLDPKTSVAWAYPTVDHTNRHDRKGHGYYALLDKSILSIVEKKPRKMFQGQGQYAEGMTEHVQQLLMTMLLEDKKKFTPPMALGDYQCVILMKPDIPNLPAAPCYEVDGPAWKPLHDCLQHMYPAHDWLGVPKSITTVDLAIRLWRFNRLVQS</sequence>
<comment type="caution">
    <text evidence="1">The sequence shown here is derived from an EMBL/GenBank/DDBJ whole genome shotgun (WGS) entry which is preliminary data.</text>
</comment>